<organism evidence="2 3">
    <name type="scientific">Xylanimonas allomyrinae</name>
    <dbReference type="NCBI Taxonomy" id="2509459"/>
    <lineage>
        <taxon>Bacteria</taxon>
        <taxon>Bacillati</taxon>
        <taxon>Actinomycetota</taxon>
        <taxon>Actinomycetes</taxon>
        <taxon>Micrococcales</taxon>
        <taxon>Promicromonosporaceae</taxon>
        <taxon>Xylanimonas</taxon>
    </lineage>
</organism>
<sequence length="190" mass="19584">MGVPVYCVLCVCTGNICRSPAAELLLSAALDASVQVTSAGTSGLPGAPVSPPMAALLARDGIASDGFASRALTAADVRSADLVLTLTAAHRALVLDLEPLALRRTFALGELAQLASAVTPAEVSGDDDAARLARVAQAAVKRRHHFAGARPQDDVVDPYRRGDAAYAQSYAQLKEHVQRIVGALRASGTS</sequence>
<dbReference type="KEGG" id="xyl:ET495_10570"/>
<reference evidence="2 3" key="1">
    <citation type="submission" date="2019-01" db="EMBL/GenBank/DDBJ databases">
        <title>Genome sequencing of strain 2JSPR-7.</title>
        <authorList>
            <person name="Heo J."/>
            <person name="Kim S.-J."/>
            <person name="Kim J.-S."/>
            <person name="Hong S.-B."/>
            <person name="Kwon S.-W."/>
        </authorList>
    </citation>
    <scope>NUCLEOTIDE SEQUENCE [LARGE SCALE GENOMIC DNA]</scope>
    <source>
        <strain evidence="2 3">2JSPR-7</strain>
    </source>
</reference>
<dbReference type="GO" id="GO:0004725">
    <property type="term" value="F:protein tyrosine phosphatase activity"/>
    <property type="evidence" value="ECO:0007669"/>
    <property type="project" value="TreeGrafter"/>
</dbReference>
<proteinExistence type="predicted"/>
<dbReference type="InterPro" id="IPR050438">
    <property type="entry name" value="LMW_PTPase"/>
</dbReference>
<dbReference type="PANTHER" id="PTHR11717">
    <property type="entry name" value="LOW MOLECULAR WEIGHT PROTEIN TYROSINE PHOSPHATASE"/>
    <property type="match status" value="1"/>
</dbReference>
<dbReference type="Proteomes" id="UP000291758">
    <property type="component" value="Chromosome"/>
</dbReference>
<dbReference type="EMBL" id="CP035495">
    <property type="protein sequence ID" value="QAY63619.1"/>
    <property type="molecule type" value="Genomic_DNA"/>
</dbReference>
<dbReference type="AlphaFoldDB" id="A0A4P6EQD3"/>
<name>A0A4P6EQD3_9MICO</name>
<evidence type="ECO:0000313" key="3">
    <source>
        <dbReference type="Proteomes" id="UP000291758"/>
    </source>
</evidence>
<dbReference type="RefSeq" id="WP_129204781.1">
    <property type="nucleotide sequence ID" value="NZ_CP035495.1"/>
</dbReference>
<dbReference type="SUPFAM" id="SSF52788">
    <property type="entry name" value="Phosphotyrosine protein phosphatases I"/>
    <property type="match status" value="1"/>
</dbReference>
<feature type="domain" description="Phosphotyrosine protein phosphatase I" evidence="1">
    <location>
        <begin position="6"/>
        <end position="183"/>
    </location>
</feature>
<gene>
    <name evidence="2" type="ORF">ET495_10570</name>
</gene>
<dbReference type="InterPro" id="IPR023485">
    <property type="entry name" value="Ptyr_pPase"/>
</dbReference>
<dbReference type="SMART" id="SM00226">
    <property type="entry name" value="LMWPc"/>
    <property type="match status" value="1"/>
</dbReference>
<dbReference type="Gene3D" id="3.40.50.2300">
    <property type="match status" value="1"/>
</dbReference>
<accession>A0A4P6EQD3</accession>
<dbReference type="InterPro" id="IPR036196">
    <property type="entry name" value="Ptyr_pPase_sf"/>
</dbReference>
<evidence type="ECO:0000313" key="2">
    <source>
        <dbReference type="EMBL" id="QAY63619.1"/>
    </source>
</evidence>
<dbReference type="PANTHER" id="PTHR11717:SF31">
    <property type="entry name" value="LOW MOLECULAR WEIGHT PROTEIN-TYROSINE-PHOSPHATASE ETP-RELATED"/>
    <property type="match status" value="1"/>
</dbReference>
<evidence type="ECO:0000259" key="1">
    <source>
        <dbReference type="SMART" id="SM00226"/>
    </source>
</evidence>
<dbReference type="Pfam" id="PF01451">
    <property type="entry name" value="LMWPc"/>
    <property type="match status" value="1"/>
</dbReference>
<protein>
    <submittedName>
        <fullName evidence="2">Low molecular weight phosphatase family protein</fullName>
    </submittedName>
</protein>
<keyword evidence="3" id="KW-1185">Reference proteome</keyword>
<dbReference type="OrthoDB" id="9784339at2"/>